<accession>A0A059BSL3</accession>
<dbReference type="Gramene" id="KCW69263">
    <property type="protein sequence ID" value="KCW69263"/>
    <property type="gene ID" value="EUGRSUZ_F02766"/>
</dbReference>
<protein>
    <submittedName>
        <fullName evidence="2">Uncharacterized protein</fullName>
    </submittedName>
</protein>
<evidence type="ECO:0000313" key="2">
    <source>
        <dbReference type="EMBL" id="KCW69263.1"/>
    </source>
</evidence>
<sequence>MDGVNTLRTESVHLSVGSLFKGTSPSSSVQSSQVSLMTTMDPPRQCQPHFRIQGLSLPEKSRALRWRPAPLGIIIEAPHPR</sequence>
<feature type="compositionally biased region" description="Low complexity" evidence="1">
    <location>
        <begin position="24"/>
        <end position="35"/>
    </location>
</feature>
<dbReference type="AlphaFoldDB" id="A0A059BSL3"/>
<reference evidence="2" key="1">
    <citation type="submission" date="2013-07" db="EMBL/GenBank/DDBJ databases">
        <title>The genome of Eucalyptus grandis.</title>
        <authorList>
            <person name="Schmutz J."/>
            <person name="Hayes R."/>
            <person name="Myburg A."/>
            <person name="Tuskan G."/>
            <person name="Grattapaglia D."/>
            <person name="Rokhsar D.S."/>
        </authorList>
    </citation>
    <scope>NUCLEOTIDE SEQUENCE</scope>
    <source>
        <tissue evidence="2">Leaf extractions</tissue>
    </source>
</reference>
<dbReference type="EMBL" id="KK198758">
    <property type="protein sequence ID" value="KCW69263.1"/>
    <property type="molecule type" value="Genomic_DNA"/>
</dbReference>
<proteinExistence type="predicted"/>
<organism evidence="2">
    <name type="scientific">Eucalyptus grandis</name>
    <name type="common">Flooded gum</name>
    <dbReference type="NCBI Taxonomy" id="71139"/>
    <lineage>
        <taxon>Eukaryota</taxon>
        <taxon>Viridiplantae</taxon>
        <taxon>Streptophyta</taxon>
        <taxon>Embryophyta</taxon>
        <taxon>Tracheophyta</taxon>
        <taxon>Spermatophyta</taxon>
        <taxon>Magnoliopsida</taxon>
        <taxon>eudicotyledons</taxon>
        <taxon>Gunneridae</taxon>
        <taxon>Pentapetalae</taxon>
        <taxon>rosids</taxon>
        <taxon>malvids</taxon>
        <taxon>Myrtales</taxon>
        <taxon>Myrtaceae</taxon>
        <taxon>Myrtoideae</taxon>
        <taxon>Eucalypteae</taxon>
        <taxon>Eucalyptus</taxon>
    </lineage>
</organism>
<evidence type="ECO:0000256" key="1">
    <source>
        <dbReference type="SAM" id="MobiDB-lite"/>
    </source>
</evidence>
<dbReference type="InParanoid" id="A0A059BSL3"/>
<feature type="region of interest" description="Disordered" evidence="1">
    <location>
        <begin position="20"/>
        <end position="44"/>
    </location>
</feature>
<name>A0A059BSL3_EUCGR</name>
<gene>
    <name evidence="2" type="ORF">EUGRSUZ_F02766</name>
</gene>